<feature type="transmembrane region" description="Helical" evidence="1">
    <location>
        <begin position="43"/>
        <end position="59"/>
    </location>
</feature>
<comment type="caution">
    <text evidence="2">The sequence shown here is derived from an EMBL/GenBank/DDBJ whole genome shotgun (WGS) entry which is preliminary data.</text>
</comment>
<feature type="transmembrane region" description="Helical" evidence="1">
    <location>
        <begin position="66"/>
        <end position="83"/>
    </location>
</feature>
<dbReference type="RefSeq" id="WP_112236889.1">
    <property type="nucleotide sequence ID" value="NZ_QMCH01000001.1"/>
</dbReference>
<gene>
    <name evidence="2" type="ORF">DP176_01105</name>
</gene>
<dbReference type="Proteomes" id="UP000251072">
    <property type="component" value="Unassembled WGS sequence"/>
</dbReference>
<name>A0ABX9FBN9_9BURK</name>
<dbReference type="EMBL" id="QMCH01000001">
    <property type="protein sequence ID" value="RAZ43618.1"/>
    <property type="molecule type" value="Genomic_DNA"/>
</dbReference>
<evidence type="ECO:0000313" key="3">
    <source>
        <dbReference type="Proteomes" id="UP000251072"/>
    </source>
</evidence>
<evidence type="ECO:0000313" key="2">
    <source>
        <dbReference type="EMBL" id="RAZ43618.1"/>
    </source>
</evidence>
<keyword evidence="3" id="KW-1185">Reference proteome</keyword>
<proteinExistence type="predicted"/>
<evidence type="ECO:0000256" key="1">
    <source>
        <dbReference type="SAM" id="Phobius"/>
    </source>
</evidence>
<feature type="transmembrane region" description="Helical" evidence="1">
    <location>
        <begin position="12"/>
        <end position="31"/>
    </location>
</feature>
<keyword evidence="1" id="KW-0472">Membrane</keyword>
<sequence length="128" mass="13999">MLKEIFKMFITPFCEATPACLLVMVQGNIWLATMGHLQKAVETGFITGVGVLILSLFTHRWFSNKYVVAGITGGMCFIADLLIHPTHFGSYTTEAIVTGGFVAFISLAANFLGKKIFIHGRARLSKGQ</sequence>
<accession>A0ABX9FBN9</accession>
<keyword evidence="1" id="KW-0812">Transmembrane</keyword>
<keyword evidence="1" id="KW-1133">Transmembrane helix</keyword>
<reference evidence="2 3" key="1">
    <citation type="submission" date="2018-06" db="EMBL/GenBank/DDBJ databases">
        <title>Genome of strain Polynucleobacter sp. FUKU-NW-11.</title>
        <authorList>
            <person name="Hahn M.W."/>
        </authorList>
    </citation>
    <scope>NUCLEOTIDE SEQUENCE [LARGE SCALE GENOMIC DNA]</scope>
    <source>
        <strain evidence="3">FUKU-NW11</strain>
    </source>
</reference>
<feature type="transmembrane region" description="Helical" evidence="1">
    <location>
        <begin position="95"/>
        <end position="113"/>
    </location>
</feature>
<organism evidence="2 3">
    <name type="scientific">Polynucleobacter paneuropaeus</name>
    <dbReference type="NCBI Taxonomy" id="2527775"/>
    <lineage>
        <taxon>Bacteria</taxon>
        <taxon>Pseudomonadati</taxon>
        <taxon>Pseudomonadota</taxon>
        <taxon>Betaproteobacteria</taxon>
        <taxon>Burkholderiales</taxon>
        <taxon>Burkholderiaceae</taxon>
        <taxon>Polynucleobacter</taxon>
    </lineage>
</organism>
<protein>
    <submittedName>
        <fullName evidence="2">Uncharacterized protein</fullName>
    </submittedName>
</protein>